<keyword evidence="4 7" id="KW-0521">NADP</keyword>
<evidence type="ECO:0000256" key="6">
    <source>
        <dbReference type="ARBA" id="ARBA00050557"/>
    </source>
</evidence>
<dbReference type="InterPro" id="IPR023013">
    <property type="entry name" value="AGPR_AS"/>
</dbReference>
<dbReference type="PROSITE" id="PS01224">
    <property type="entry name" value="ARGC"/>
    <property type="match status" value="1"/>
</dbReference>
<dbReference type="GO" id="GO:0003942">
    <property type="term" value="F:N-acetyl-gamma-glutamyl-phosphate reductase activity"/>
    <property type="evidence" value="ECO:0007669"/>
    <property type="project" value="UniProtKB-UniRule"/>
</dbReference>
<evidence type="ECO:0000256" key="5">
    <source>
        <dbReference type="ARBA" id="ARBA00023002"/>
    </source>
</evidence>
<dbReference type="InterPro" id="IPR058924">
    <property type="entry name" value="AGPR_dimerisation_dom"/>
</dbReference>
<keyword evidence="3 7" id="KW-0028">Amino-acid biosynthesis</keyword>
<dbReference type="InterPro" id="IPR050085">
    <property type="entry name" value="AGPR"/>
</dbReference>
<comment type="function">
    <text evidence="7">Catalyzes the NADPH-dependent reduction of N-acetyl-5-glutamyl phosphate to yield N-acetyl-L-glutamate 5-semialdehyde.</text>
</comment>
<protein>
    <recommendedName>
        <fullName evidence="7">N-acetyl-gamma-glutamyl-phosphate reductase</fullName>
        <shortName evidence="7">AGPR</shortName>
        <ecNumber evidence="7">1.2.1.38</ecNumber>
    </recommendedName>
    <alternativeName>
        <fullName evidence="7">N-acetyl-glutamate semialdehyde dehydrogenase</fullName>
        <shortName evidence="7">NAGSA dehydrogenase</shortName>
    </alternativeName>
</protein>
<dbReference type="EC" id="1.2.1.38" evidence="7"/>
<keyword evidence="2 7" id="KW-0055">Arginine biosynthesis</keyword>
<dbReference type="Gene3D" id="3.30.360.10">
    <property type="entry name" value="Dihydrodipicolinate Reductase, domain 2"/>
    <property type="match status" value="1"/>
</dbReference>
<keyword evidence="5 7" id="KW-0560">Oxidoreductase</keyword>
<dbReference type="InterPro" id="IPR036291">
    <property type="entry name" value="NAD(P)-bd_dom_sf"/>
</dbReference>
<dbReference type="GO" id="GO:0005737">
    <property type="term" value="C:cytoplasm"/>
    <property type="evidence" value="ECO:0007669"/>
    <property type="project" value="UniProtKB-SubCell"/>
</dbReference>
<dbReference type="GO" id="GO:0006526">
    <property type="term" value="P:L-arginine biosynthetic process"/>
    <property type="evidence" value="ECO:0007669"/>
    <property type="project" value="UniProtKB-UniRule"/>
</dbReference>
<dbReference type="SUPFAM" id="SSF51735">
    <property type="entry name" value="NAD(P)-binding Rossmann-fold domains"/>
    <property type="match status" value="1"/>
</dbReference>
<dbReference type="Gene3D" id="3.40.50.720">
    <property type="entry name" value="NAD(P)-binding Rossmann-like Domain"/>
    <property type="match status" value="1"/>
</dbReference>
<gene>
    <name evidence="7" type="primary">argC</name>
    <name evidence="10" type="ORF">AVDCRST_MAG85-4343</name>
</gene>
<dbReference type="InterPro" id="IPR000534">
    <property type="entry name" value="Semialdehyde_DH_NAD-bd"/>
</dbReference>
<evidence type="ECO:0000313" key="10">
    <source>
        <dbReference type="EMBL" id="CAA9538274.1"/>
    </source>
</evidence>
<comment type="catalytic activity">
    <reaction evidence="6 7">
        <text>N-acetyl-L-glutamate 5-semialdehyde + phosphate + NADP(+) = N-acetyl-L-glutamyl 5-phosphate + NADPH + H(+)</text>
        <dbReference type="Rhea" id="RHEA:21588"/>
        <dbReference type="ChEBI" id="CHEBI:15378"/>
        <dbReference type="ChEBI" id="CHEBI:29123"/>
        <dbReference type="ChEBI" id="CHEBI:43474"/>
        <dbReference type="ChEBI" id="CHEBI:57783"/>
        <dbReference type="ChEBI" id="CHEBI:57936"/>
        <dbReference type="ChEBI" id="CHEBI:58349"/>
        <dbReference type="EC" id="1.2.1.38"/>
    </reaction>
</comment>
<proteinExistence type="inferred from homology"/>
<dbReference type="PANTHER" id="PTHR32338">
    <property type="entry name" value="N-ACETYL-GAMMA-GLUTAMYL-PHOSPHATE REDUCTASE, CHLOROPLASTIC-RELATED-RELATED"/>
    <property type="match status" value="1"/>
</dbReference>
<evidence type="ECO:0000259" key="9">
    <source>
        <dbReference type="SMART" id="SM00859"/>
    </source>
</evidence>
<accession>A0A6J4U2E1</accession>
<evidence type="ECO:0000256" key="8">
    <source>
        <dbReference type="PROSITE-ProRule" id="PRU10010"/>
    </source>
</evidence>
<comment type="pathway">
    <text evidence="1 7">Amino-acid biosynthesis; L-arginine biosynthesis; N(2)-acetyl-L-ornithine from L-glutamate: step 3/4.</text>
</comment>
<dbReference type="NCBIfam" id="TIGR01850">
    <property type="entry name" value="argC"/>
    <property type="match status" value="1"/>
</dbReference>
<sequence length="345" mass="36767">MPSGPSVVVAGASGYAGALAARILHRHPGFELSAVTSRSDAGVRLDELYPHHRVPLVLDAFDVDTHADVDAAIVAYPHGASAPTVSDLHERGVKVVDLSADFRLRDPQVYGEWYGEHGAPGLFGHAVYGLPELYRDQVRDAHIVANPGCYPTATILALAPLARAGLIDDVIVDAKSGVSGAGRAATQKTHFVTADENVTPYGVAKHRHAPEIDQELGLLGADVTTTFTPHLMPLDQGELVSCYVIPSRSTSQAELDELYASAYADEPFVELARTPPGVRDVRDTNVCRIHVVKDERTNKVLVFSAIDNLWKGAASQAVQNLNLMFGLDETAGLGDTVGDLAETAP</sequence>
<dbReference type="GO" id="GO:0070401">
    <property type="term" value="F:NADP+ binding"/>
    <property type="evidence" value="ECO:0007669"/>
    <property type="project" value="InterPro"/>
</dbReference>
<evidence type="ECO:0000256" key="2">
    <source>
        <dbReference type="ARBA" id="ARBA00022571"/>
    </source>
</evidence>
<dbReference type="SUPFAM" id="SSF55347">
    <property type="entry name" value="Glyceraldehyde-3-phosphate dehydrogenase-like, C-terminal domain"/>
    <property type="match status" value="1"/>
</dbReference>
<dbReference type="SMART" id="SM00859">
    <property type="entry name" value="Semialdhyde_dh"/>
    <property type="match status" value="1"/>
</dbReference>
<name>A0A6J4U2E1_9ACTN</name>
<dbReference type="AlphaFoldDB" id="A0A6J4U2E1"/>
<reference evidence="10" key="1">
    <citation type="submission" date="2020-02" db="EMBL/GenBank/DDBJ databases">
        <authorList>
            <person name="Meier V. D."/>
        </authorList>
    </citation>
    <scope>NUCLEOTIDE SEQUENCE</scope>
    <source>
        <strain evidence="10">AVDCRST_MAG85</strain>
    </source>
</reference>
<dbReference type="HAMAP" id="MF_00150">
    <property type="entry name" value="ArgC_type1"/>
    <property type="match status" value="1"/>
</dbReference>
<dbReference type="EMBL" id="CADCVT010000494">
    <property type="protein sequence ID" value="CAA9538274.1"/>
    <property type="molecule type" value="Genomic_DNA"/>
</dbReference>
<dbReference type="InterPro" id="IPR000706">
    <property type="entry name" value="AGPR_type-1"/>
</dbReference>
<comment type="subcellular location">
    <subcellularLocation>
        <location evidence="7">Cytoplasm</location>
    </subcellularLocation>
</comment>
<dbReference type="CDD" id="cd17895">
    <property type="entry name" value="AGPR_1_N"/>
    <property type="match status" value="1"/>
</dbReference>
<dbReference type="Pfam" id="PF22698">
    <property type="entry name" value="Semialdhyde_dhC_1"/>
    <property type="match status" value="1"/>
</dbReference>
<evidence type="ECO:0000256" key="3">
    <source>
        <dbReference type="ARBA" id="ARBA00022605"/>
    </source>
</evidence>
<dbReference type="GO" id="GO:0051287">
    <property type="term" value="F:NAD binding"/>
    <property type="evidence" value="ECO:0007669"/>
    <property type="project" value="InterPro"/>
</dbReference>
<dbReference type="PANTHER" id="PTHR32338:SF10">
    <property type="entry name" value="N-ACETYL-GAMMA-GLUTAMYL-PHOSPHATE REDUCTASE, CHLOROPLASTIC-RELATED"/>
    <property type="match status" value="1"/>
</dbReference>
<feature type="domain" description="Semialdehyde dehydrogenase NAD-binding" evidence="9">
    <location>
        <begin position="6"/>
        <end position="141"/>
    </location>
</feature>
<dbReference type="UniPathway" id="UPA00068">
    <property type="reaction ID" value="UER00108"/>
</dbReference>
<feature type="active site" evidence="7 8">
    <location>
        <position position="149"/>
    </location>
</feature>
<evidence type="ECO:0000256" key="4">
    <source>
        <dbReference type="ARBA" id="ARBA00022857"/>
    </source>
</evidence>
<evidence type="ECO:0000256" key="1">
    <source>
        <dbReference type="ARBA" id="ARBA00004862"/>
    </source>
</evidence>
<dbReference type="FunFam" id="3.30.360.10:FF:000014">
    <property type="entry name" value="N-acetyl-gamma-glutamyl-phosphate reductase"/>
    <property type="match status" value="1"/>
</dbReference>
<dbReference type="Pfam" id="PF01118">
    <property type="entry name" value="Semialdhyde_dh"/>
    <property type="match status" value="1"/>
</dbReference>
<keyword evidence="7" id="KW-0963">Cytoplasm</keyword>
<organism evidence="10">
    <name type="scientific">uncultured Solirubrobacteraceae bacterium</name>
    <dbReference type="NCBI Taxonomy" id="1162706"/>
    <lineage>
        <taxon>Bacteria</taxon>
        <taxon>Bacillati</taxon>
        <taxon>Actinomycetota</taxon>
        <taxon>Thermoleophilia</taxon>
        <taxon>Solirubrobacterales</taxon>
        <taxon>Solirubrobacteraceae</taxon>
        <taxon>environmental samples</taxon>
    </lineage>
</organism>
<evidence type="ECO:0000256" key="7">
    <source>
        <dbReference type="HAMAP-Rule" id="MF_00150"/>
    </source>
</evidence>
<dbReference type="CDD" id="cd23934">
    <property type="entry name" value="AGPR_1_C"/>
    <property type="match status" value="1"/>
</dbReference>
<comment type="similarity">
    <text evidence="7">Belongs to the NAGSA dehydrogenase family. Type 1 subfamily.</text>
</comment>